<feature type="domain" description="J" evidence="1">
    <location>
        <begin position="42"/>
        <end position="105"/>
    </location>
</feature>
<dbReference type="Gene3D" id="1.10.287.110">
    <property type="entry name" value="DnaJ domain"/>
    <property type="match status" value="1"/>
</dbReference>
<dbReference type="STRING" id="906689.A0A2I0VZP1"/>
<dbReference type="OrthoDB" id="445556at2759"/>
<dbReference type="PROSITE" id="PS50076">
    <property type="entry name" value="DNAJ_2"/>
    <property type="match status" value="1"/>
</dbReference>
<dbReference type="SMART" id="SM00271">
    <property type="entry name" value="DnaJ"/>
    <property type="match status" value="1"/>
</dbReference>
<reference evidence="2 3" key="1">
    <citation type="journal article" date="2016" name="Sci. Rep.">
        <title>The Dendrobium catenatum Lindl. genome sequence provides insights into polysaccharide synthase, floral development and adaptive evolution.</title>
        <authorList>
            <person name="Zhang G.Q."/>
            <person name="Xu Q."/>
            <person name="Bian C."/>
            <person name="Tsai W.C."/>
            <person name="Yeh C.M."/>
            <person name="Liu K.W."/>
            <person name="Yoshida K."/>
            <person name="Zhang L.S."/>
            <person name="Chang S.B."/>
            <person name="Chen F."/>
            <person name="Shi Y."/>
            <person name="Su Y.Y."/>
            <person name="Zhang Y.Q."/>
            <person name="Chen L.J."/>
            <person name="Yin Y."/>
            <person name="Lin M."/>
            <person name="Huang H."/>
            <person name="Deng H."/>
            <person name="Wang Z.W."/>
            <person name="Zhu S.L."/>
            <person name="Zhao X."/>
            <person name="Deng C."/>
            <person name="Niu S.C."/>
            <person name="Huang J."/>
            <person name="Wang M."/>
            <person name="Liu G.H."/>
            <person name="Yang H.J."/>
            <person name="Xiao X.J."/>
            <person name="Hsiao Y.Y."/>
            <person name="Wu W.L."/>
            <person name="Chen Y.Y."/>
            <person name="Mitsuda N."/>
            <person name="Ohme-Takagi M."/>
            <person name="Luo Y.B."/>
            <person name="Van de Peer Y."/>
            <person name="Liu Z.J."/>
        </authorList>
    </citation>
    <scope>NUCLEOTIDE SEQUENCE [LARGE SCALE GENOMIC DNA]</scope>
    <source>
        <tissue evidence="2">The whole plant</tissue>
    </source>
</reference>
<dbReference type="PANTHER" id="PTHR45432:SF2">
    <property type="entry name" value="CHAPERONE PROTEIN DNAJ 11, CHLOROPLASTIC"/>
    <property type="match status" value="1"/>
</dbReference>
<evidence type="ECO:0000313" key="2">
    <source>
        <dbReference type="EMBL" id="PKU68868.1"/>
    </source>
</evidence>
<protein>
    <submittedName>
        <fullName evidence="2">Chaperone protein dnaJ 11, chloroplastic</fullName>
    </submittedName>
</protein>
<dbReference type="InterPro" id="IPR001623">
    <property type="entry name" value="DnaJ_domain"/>
</dbReference>
<proteinExistence type="predicted"/>
<evidence type="ECO:0000313" key="3">
    <source>
        <dbReference type="Proteomes" id="UP000233837"/>
    </source>
</evidence>
<reference evidence="2 3" key="2">
    <citation type="journal article" date="2017" name="Nature">
        <title>The Apostasia genome and the evolution of orchids.</title>
        <authorList>
            <person name="Zhang G.Q."/>
            <person name="Liu K.W."/>
            <person name="Li Z."/>
            <person name="Lohaus R."/>
            <person name="Hsiao Y.Y."/>
            <person name="Niu S.C."/>
            <person name="Wang J.Y."/>
            <person name="Lin Y.C."/>
            <person name="Xu Q."/>
            <person name="Chen L.J."/>
            <person name="Yoshida K."/>
            <person name="Fujiwara S."/>
            <person name="Wang Z.W."/>
            <person name="Zhang Y.Q."/>
            <person name="Mitsuda N."/>
            <person name="Wang M."/>
            <person name="Liu G.H."/>
            <person name="Pecoraro L."/>
            <person name="Huang H.X."/>
            <person name="Xiao X.J."/>
            <person name="Lin M."/>
            <person name="Wu X.Y."/>
            <person name="Wu W.L."/>
            <person name="Chen Y.Y."/>
            <person name="Chang S.B."/>
            <person name="Sakamoto S."/>
            <person name="Ohme-Takagi M."/>
            <person name="Yagi M."/>
            <person name="Zeng S.J."/>
            <person name="Shen C.Y."/>
            <person name="Yeh C.M."/>
            <person name="Luo Y.B."/>
            <person name="Tsai W.C."/>
            <person name="Van de Peer Y."/>
            <person name="Liu Z.J."/>
        </authorList>
    </citation>
    <scope>NUCLEOTIDE SEQUENCE [LARGE SCALE GENOMIC DNA]</scope>
    <source>
        <tissue evidence="2">The whole plant</tissue>
    </source>
</reference>
<dbReference type="PANTHER" id="PTHR45432">
    <property type="entry name" value="CHAPERONE PROTEIN DNAJ 11, CHLOROPLASTIC-LIKE"/>
    <property type="match status" value="1"/>
</dbReference>
<dbReference type="SUPFAM" id="SSF46565">
    <property type="entry name" value="Chaperone J-domain"/>
    <property type="match status" value="1"/>
</dbReference>
<name>A0A2I0VZP1_9ASPA</name>
<dbReference type="PRINTS" id="PR00625">
    <property type="entry name" value="JDOMAIN"/>
</dbReference>
<organism evidence="2 3">
    <name type="scientific">Dendrobium catenatum</name>
    <dbReference type="NCBI Taxonomy" id="906689"/>
    <lineage>
        <taxon>Eukaryota</taxon>
        <taxon>Viridiplantae</taxon>
        <taxon>Streptophyta</taxon>
        <taxon>Embryophyta</taxon>
        <taxon>Tracheophyta</taxon>
        <taxon>Spermatophyta</taxon>
        <taxon>Magnoliopsida</taxon>
        <taxon>Liliopsida</taxon>
        <taxon>Asparagales</taxon>
        <taxon>Orchidaceae</taxon>
        <taxon>Epidendroideae</taxon>
        <taxon>Malaxideae</taxon>
        <taxon>Dendrobiinae</taxon>
        <taxon>Dendrobium</taxon>
    </lineage>
</organism>
<sequence length="130" mass="14393">MSAIASVVGLPSVAFTKPARRRAAVAMATPVAERAATTVGRGLYGVLGLSEAASMADIKAAYRSLAKRLHPDVAGDANTRKFMEIQRAYSTLSYSEEKGRYDRSIGRVRLGIQRDDRFRPSRRWETDQCW</sequence>
<gene>
    <name evidence="2" type="primary">ATJ11</name>
    <name evidence="2" type="ORF">MA16_Dca010612</name>
</gene>
<dbReference type="Pfam" id="PF00226">
    <property type="entry name" value="DnaJ"/>
    <property type="match status" value="1"/>
</dbReference>
<dbReference type="CDD" id="cd06257">
    <property type="entry name" value="DnaJ"/>
    <property type="match status" value="1"/>
</dbReference>
<dbReference type="InterPro" id="IPR036869">
    <property type="entry name" value="J_dom_sf"/>
</dbReference>
<evidence type="ECO:0000259" key="1">
    <source>
        <dbReference type="PROSITE" id="PS50076"/>
    </source>
</evidence>
<accession>A0A2I0VZP1</accession>
<dbReference type="Proteomes" id="UP000233837">
    <property type="component" value="Unassembled WGS sequence"/>
</dbReference>
<dbReference type="AlphaFoldDB" id="A0A2I0VZP1"/>
<keyword evidence="3" id="KW-1185">Reference proteome</keyword>
<dbReference type="GO" id="GO:0005783">
    <property type="term" value="C:endoplasmic reticulum"/>
    <property type="evidence" value="ECO:0007669"/>
    <property type="project" value="UniProtKB-ARBA"/>
</dbReference>
<dbReference type="EMBL" id="KZ503042">
    <property type="protein sequence ID" value="PKU68868.1"/>
    <property type="molecule type" value="Genomic_DNA"/>
</dbReference>